<organism evidence="1 2">
    <name type="scientific">Sphaerodactylus townsendi</name>
    <dbReference type="NCBI Taxonomy" id="933632"/>
    <lineage>
        <taxon>Eukaryota</taxon>
        <taxon>Metazoa</taxon>
        <taxon>Chordata</taxon>
        <taxon>Craniata</taxon>
        <taxon>Vertebrata</taxon>
        <taxon>Euteleostomi</taxon>
        <taxon>Lepidosauria</taxon>
        <taxon>Squamata</taxon>
        <taxon>Bifurcata</taxon>
        <taxon>Gekkota</taxon>
        <taxon>Sphaerodactylidae</taxon>
        <taxon>Sphaerodactylus</taxon>
    </lineage>
</organism>
<dbReference type="Proteomes" id="UP000827872">
    <property type="component" value="Linkage Group LG01"/>
</dbReference>
<dbReference type="EMBL" id="CM037614">
    <property type="protein sequence ID" value="KAH8016162.1"/>
    <property type="molecule type" value="Genomic_DNA"/>
</dbReference>
<accession>A0ACB8G9B2</accession>
<protein>
    <submittedName>
        <fullName evidence="1">Uncharacterized protein</fullName>
    </submittedName>
</protein>
<evidence type="ECO:0000313" key="1">
    <source>
        <dbReference type="EMBL" id="KAH8016162.1"/>
    </source>
</evidence>
<sequence>MDCLKGEFEVEPGDGGSRCEYLKEKGIVTYLVIVPKQPLKNGINGVGSRQFSTYIDGKLTSGLCRLSLHVAAHVTEFCSLKNNPSSPEI</sequence>
<comment type="caution">
    <text evidence="1">The sequence shown here is derived from an EMBL/GenBank/DDBJ whole genome shotgun (WGS) entry which is preliminary data.</text>
</comment>
<proteinExistence type="predicted"/>
<name>A0ACB8G9B2_9SAUR</name>
<gene>
    <name evidence="1" type="ORF">K3G42_013004</name>
</gene>
<evidence type="ECO:0000313" key="2">
    <source>
        <dbReference type="Proteomes" id="UP000827872"/>
    </source>
</evidence>
<reference evidence="1" key="1">
    <citation type="submission" date="2021-08" db="EMBL/GenBank/DDBJ databases">
        <title>The first chromosome-level gecko genome reveals the dynamic sex chromosomes of Neotropical dwarf geckos (Sphaerodactylidae: Sphaerodactylus).</title>
        <authorList>
            <person name="Pinto B.J."/>
            <person name="Keating S.E."/>
            <person name="Gamble T."/>
        </authorList>
    </citation>
    <scope>NUCLEOTIDE SEQUENCE</scope>
    <source>
        <strain evidence="1">TG3544</strain>
    </source>
</reference>
<keyword evidence="2" id="KW-1185">Reference proteome</keyword>